<dbReference type="STRING" id="1121130.GCA_000519105_01427"/>
<dbReference type="PROSITE" id="PS51257">
    <property type="entry name" value="PROKAR_LIPOPROTEIN"/>
    <property type="match status" value="1"/>
</dbReference>
<evidence type="ECO:0000313" key="2">
    <source>
        <dbReference type="EMBL" id="RGV30899.1"/>
    </source>
</evidence>
<dbReference type="AlphaFoldDB" id="A0A412WUH9"/>
<dbReference type="SUPFAM" id="SSF48452">
    <property type="entry name" value="TPR-like"/>
    <property type="match status" value="3"/>
</dbReference>
<feature type="transmembrane region" description="Helical" evidence="1">
    <location>
        <begin position="451"/>
        <end position="475"/>
    </location>
</feature>
<keyword evidence="1" id="KW-0472">Membrane</keyword>
<evidence type="ECO:0000256" key="1">
    <source>
        <dbReference type="SAM" id="Phobius"/>
    </source>
</evidence>
<dbReference type="InterPro" id="IPR019734">
    <property type="entry name" value="TPR_rpt"/>
</dbReference>
<dbReference type="EMBL" id="QRZA01000045">
    <property type="protein sequence ID" value="RGV30899.1"/>
    <property type="molecule type" value="Genomic_DNA"/>
</dbReference>
<keyword evidence="1" id="KW-0812">Transmembrane</keyword>
<keyword evidence="1" id="KW-1133">Transmembrane helix</keyword>
<evidence type="ECO:0000313" key="3">
    <source>
        <dbReference type="Proteomes" id="UP000283589"/>
    </source>
</evidence>
<sequence length="485" mass="56600">MKRVVIIICMGITILFLLSSCRKNEKAKTAELCRELENSVMLSPAFDSLVKMSMGLPNFFRSKVLLVAGRCYSTKVEQMQQARIYLREAYRIAPRDVKNLVALELTRLYGSLILRDSCVEEAIRFISRVPSKVVFTREEEAKFYYLGACFFKSIDIDRAFRAVDQALSLYRGLSDTEGEIEAYRLKATLYGVLQEYEEQYACYEEAYSLLRRSRFRDKVKPFYEQMAASLKKLGRHEEALLWYEEVLKELPDSSRLGRYGIQVAEAYSGLGYHEKAREILRGGLMNEKRGGMRNVLLTRVAESFIQEGLRDSALIALKSAIDFYEIYARENQLKVPGVMFMNYLRYGRCLWEMGEKDEAVAYLEGISYKKAESPESQLVQAQVLELLSEYHEDMENRQAFCGVLHRRDSVLELYDSFYDNGRYRQVLKKYKNQKFLREIEEMNRKQESANWWLVLALLVTVGLIVSALVYTWVSWGKEREYNKRK</sequence>
<dbReference type="Pfam" id="PF13181">
    <property type="entry name" value="TPR_8"/>
    <property type="match status" value="1"/>
</dbReference>
<proteinExistence type="predicted"/>
<protein>
    <submittedName>
        <fullName evidence="2">Tetratricopeptide repeat protein</fullName>
    </submittedName>
</protein>
<dbReference type="PANTHER" id="PTHR12558:SF13">
    <property type="entry name" value="CELL DIVISION CYCLE PROTEIN 27 HOMOLOG"/>
    <property type="match status" value="1"/>
</dbReference>
<dbReference type="SMART" id="SM00028">
    <property type="entry name" value="TPR"/>
    <property type="match status" value="4"/>
</dbReference>
<comment type="caution">
    <text evidence="2">The sequence shown here is derived from an EMBL/GenBank/DDBJ whole genome shotgun (WGS) entry which is preliminary data.</text>
</comment>
<dbReference type="RefSeq" id="WP_118261544.1">
    <property type="nucleotide sequence ID" value="NZ_CALBWO010000002.1"/>
</dbReference>
<accession>A0A412WUH9</accession>
<organism evidence="2 3">
    <name type="scientific">Butyricimonas virosa</name>
    <dbReference type="NCBI Taxonomy" id="544645"/>
    <lineage>
        <taxon>Bacteria</taxon>
        <taxon>Pseudomonadati</taxon>
        <taxon>Bacteroidota</taxon>
        <taxon>Bacteroidia</taxon>
        <taxon>Bacteroidales</taxon>
        <taxon>Odoribacteraceae</taxon>
        <taxon>Butyricimonas</taxon>
    </lineage>
</organism>
<name>A0A412WUH9_9BACT</name>
<dbReference type="Proteomes" id="UP000283589">
    <property type="component" value="Unassembled WGS sequence"/>
</dbReference>
<dbReference type="InterPro" id="IPR011990">
    <property type="entry name" value="TPR-like_helical_dom_sf"/>
</dbReference>
<gene>
    <name evidence="2" type="ORF">DWW18_19545</name>
</gene>
<reference evidence="2 3" key="1">
    <citation type="submission" date="2018-08" db="EMBL/GenBank/DDBJ databases">
        <title>A genome reference for cultivated species of the human gut microbiota.</title>
        <authorList>
            <person name="Zou Y."/>
            <person name="Xue W."/>
            <person name="Luo G."/>
        </authorList>
    </citation>
    <scope>NUCLEOTIDE SEQUENCE [LARGE SCALE GENOMIC DNA]</scope>
    <source>
        <strain evidence="2 3">AF14-49</strain>
    </source>
</reference>
<dbReference type="Gene3D" id="1.25.40.10">
    <property type="entry name" value="Tetratricopeptide repeat domain"/>
    <property type="match status" value="2"/>
</dbReference>
<dbReference type="PANTHER" id="PTHR12558">
    <property type="entry name" value="CELL DIVISION CYCLE 16,23,27"/>
    <property type="match status" value="1"/>
</dbReference>